<keyword evidence="1" id="KW-0812">Transmembrane</keyword>
<dbReference type="Proteomes" id="UP000740754">
    <property type="component" value="Unassembled WGS sequence"/>
</dbReference>
<evidence type="ECO:0000313" key="2">
    <source>
        <dbReference type="EMBL" id="NKN31890.1"/>
    </source>
</evidence>
<keyword evidence="1" id="KW-0472">Membrane</keyword>
<proteinExistence type="predicted"/>
<keyword evidence="3" id="KW-1185">Reference proteome</keyword>
<feature type="transmembrane region" description="Helical" evidence="1">
    <location>
        <begin position="71"/>
        <end position="92"/>
    </location>
</feature>
<evidence type="ECO:0000313" key="3">
    <source>
        <dbReference type="Proteomes" id="UP000740754"/>
    </source>
</evidence>
<reference evidence="2 3" key="1">
    <citation type="submission" date="2020-04" db="EMBL/GenBank/DDBJ databases">
        <title>Draft Whole-Genome sequence of Marichromatium bheemlicum DSM 18632, type strain.</title>
        <authorList>
            <person name="Kyndt J.A."/>
            <person name="Meyer T.E."/>
        </authorList>
    </citation>
    <scope>NUCLEOTIDE SEQUENCE [LARGE SCALE GENOMIC DNA]</scope>
    <source>
        <strain evidence="2 3">DSM 18632</strain>
    </source>
</reference>
<protein>
    <submittedName>
        <fullName evidence="2">Uncharacterized protein</fullName>
    </submittedName>
</protein>
<comment type="caution">
    <text evidence="2">The sequence shown here is derived from an EMBL/GenBank/DDBJ whole genome shotgun (WGS) entry which is preliminary data.</text>
</comment>
<keyword evidence="1" id="KW-1133">Transmembrane helix</keyword>
<sequence>MAEPTTGDNAPRHGIEALIEALREDTAQRTRLSAQLERLLAASGPERQLTDIRGLEQQLRIEERRHTRAKWYTSVLGLFALLIGAVLFYLVFMMARDMNRMEDYMYNMGHAADDARTRPFEFKAQGESYMATMAGDMGAMRTSIEAMREDMSRMRVSIDGLSTDITAMSRDMTQMNATIGRIQYDTLLMRQGVGGMASDTRAMGVPFRVMDAMVPW</sequence>
<organism evidence="2 3">
    <name type="scientific">Marichromatium bheemlicum</name>
    <dbReference type="NCBI Taxonomy" id="365339"/>
    <lineage>
        <taxon>Bacteria</taxon>
        <taxon>Pseudomonadati</taxon>
        <taxon>Pseudomonadota</taxon>
        <taxon>Gammaproteobacteria</taxon>
        <taxon>Chromatiales</taxon>
        <taxon>Chromatiaceae</taxon>
        <taxon>Marichromatium</taxon>
    </lineage>
</organism>
<dbReference type="EMBL" id="JAAXKX010000001">
    <property type="protein sequence ID" value="NKN31890.1"/>
    <property type="molecule type" value="Genomic_DNA"/>
</dbReference>
<evidence type="ECO:0000256" key="1">
    <source>
        <dbReference type="SAM" id="Phobius"/>
    </source>
</evidence>
<accession>A0ABX1I6P4</accession>
<name>A0ABX1I6P4_9GAMM</name>
<gene>
    <name evidence="2" type="ORF">HF203_01440</name>
</gene>
<dbReference type="RefSeq" id="WP_168665829.1">
    <property type="nucleotide sequence ID" value="NZ_JAAXKX010000001.1"/>
</dbReference>
<dbReference type="Gene3D" id="1.20.5.340">
    <property type="match status" value="1"/>
</dbReference>